<dbReference type="PANTHER" id="PTHR43744:SF9">
    <property type="entry name" value="POLYGALACTURONAN_RHAMNOGALACTURONAN TRANSPORT SYSTEM PERMEASE PROTEIN YTCP"/>
    <property type="match status" value="1"/>
</dbReference>
<evidence type="ECO:0000259" key="8">
    <source>
        <dbReference type="PROSITE" id="PS50928"/>
    </source>
</evidence>
<keyword evidence="10" id="KW-1185">Reference proteome</keyword>
<evidence type="ECO:0000256" key="6">
    <source>
        <dbReference type="ARBA" id="ARBA00023136"/>
    </source>
</evidence>
<dbReference type="Proteomes" id="UP000198797">
    <property type="component" value="Unassembled WGS sequence"/>
</dbReference>
<dbReference type="SUPFAM" id="SSF161098">
    <property type="entry name" value="MetI-like"/>
    <property type="match status" value="1"/>
</dbReference>
<feature type="transmembrane region" description="Helical" evidence="7">
    <location>
        <begin position="60"/>
        <end position="82"/>
    </location>
</feature>
<dbReference type="InterPro" id="IPR000515">
    <property type="entry name" value="MetI-like"/>
</dbReference>
<comment type="similarity">
    <text evidence="7">Belongs to the binding-protein-dependent transport system permease family.</text>
</comment>
<proteinExistence type="inferred from homology"/>
<evidence type="ECO:0000256" key="4">
    <source>
        <dbReference type="ARBA" id="ARBA00022692"/>
    </source>
</evidence>
<evidence type="ECO:0000256" key="1">
    <source>
        <dbReference type="ARBA" id="ARBA00004651"/>
    </source>
</evidence>
<keyword evidence="5 7" id="KW-1133">Transmembrane helix</keyword>
<dbReference type="Pfam" id="PF00528">
    <property type="entry name" value="BPD_transp_1"/>
    <property type="match status" value="1"/>
</dbReference>
<keyword evidence="4 7" id="KW-0812">Transmembrane</keyword>
<feature type="transmembrane region" description="Helical" evidence="7">
    <location>
        <begin position="94"/>
        <end position="113"/>
    </location>
</feature>
<feature type="transmembrane region" description="Helical" evidence="7">
    <location>
        <begin position="240"/>
        <end position="259"/>
    </location>
</feature>
<dbReference type="GO" id="GO:0055085">
    <property type="term" value="P:transmembrane transport"/>
    <property type="evidence" value="ECO:0007669"/>
    <property type="project" value="InterPro"/>
</dbReference>
<keyword evidence="3" id="KW-1003">Cell membrane</keyword>
<dbReference type="AlphaFoldDB" id="A0A1C5ARL8"/>
<evidence type="ECO:0000313" key="9">
    <source>
        <dbReference type="EMBL" id="SCF47711.1"/>
    </source>
</evidence>
<evidence type="ECO:0000256" key="2">
    <source>
        <dbReference type="ARBA" id="ARBA00022448"/>
    </source>
</evidence>
<feature type="domain" description="ABC transmembrane type-1" evidence="8">
    <location>
        <begin position="58"/>
        <end position="259"/>
    </location>
</feature>
<keyword evidence="6 7" id="KW-0472">Membrane</keyword>
<dbReference type="InterPro" id="IPR035906">
    <property type="entry name" value="MetI-like_sf"/>
</dbReference>
<dbReference type="PANTHER" id="PTHR43744">
    <property type="entry name" value="ABC TRANSPORTER PERMEASE PROTEIN MG189-RELATED-RELATED"/>
    <property type="match status" value="1"/>
</dbReference>
<protein>
    <submittedName>
        <fullName evidence="9">Putative aldouronate transport system permease protein</fullName>
    </submittedName>
</protein>
<dbReference type="PROSITE" id="PS50928">
    <property type="entry name" value="ABC_TM1"/>
    <property type="match status" value="1"/>
</dbReference>
<feature type="transmembrane region" description="Helical" evidence="7">
    <location>
        <begin position="166"/>
        <end position="191"/>
    </location>
</feature>
<evidence type="ECO:0000256" key="5">
    <source>
        <dbReference type="ARBA" id="ARBA00022989"/>
    </source>
</evidence>
<reference evidence="10" key="1">
    <citation type="submission" date="2016-06" db="EMBL/GenBank/DDBJ databases">
        <authorList>
            <person name="Varghese N."/>
            <person name="Submissions Spin"/>
        </authorList>
    </citation>
    <scope>NUCLEOTIDE SEQUENCE [LARGE SCALE GENOMIC DNA]</scope>
    <source>
        <strain evidence="10">DSM 44100</strain>
    </source>
</reference>
<accession>A0A1C5ARL8</accession>
<evidence type="ECO:0000256" key="3">
    <source>
        <dbReference type="ARBA" id="ARBA00022475"/>
    </source>
</evidence>
<evidence type="ECO:0000313" key="10">
    <source>
        <dbReference type="Proteomes" id="UP000198797"/>
    </source>
</evidence>
<dbReference type="EMBL" id="FMCU01000023">
    <property type="protein sequence ID" value="SCF47711.1"/>
    <property type="molecule type" value="Genomic_DNA"/>
</dbReference>
<keyword evidence="2 7" id="KW-0813">Transport</keyword>
<dbReference type="Gene3D" id="1.10.3720.10">
    <property type="entry name" value="MetI-like"/>
    <property type="match status" value="1"/>
</dbReference>
<sequence length="274" mass="29528">MLTIIVAIVLAPFLVVISTSLATPEEVIAKGGWVVWPDQISFAAYQQVLSGDVVTRATTVSLLVTVVGTFLSLLCTVTLAYALARPGVFGGKPVLLLVLFTFLFPPGIIPSYLVVQNVGLLDSYFALILPVLVNAFNLVVMRGFFQGIPDELYEAARIDGAGDLRILVRIVLPLSKAVVAVVGLFYAVSYWNSFFNAILYLNDSSKWPIQAVLQQYVTQGAQLADPSVAESASRNAPHSIQMAVVVLALVPIVCVYPFIQRHFVKGVMTGAIKG</sequence>
<gene>
    <name evidence="9" type="ORF">GA0070216_12356</name>
</gene>
<dbReference type="GO" id="GO:0005886">
    <property type="term" value="C:plasma membrane"/>
    <property type="evidence" value="ECO:0007669"/>
    <property type="project" value="UniProtKB-SubCell"/>
</dbReference>
<evidence type="ECO:0000256" key="7">
    <source>
        <dbReference type="RuleBase" id="RU363032"/>
    </source>
</evidence>
<name>A0A1C5ARL8_9ACTN</name>
<dbReference type="CDD" id="cd06261">
    <property type="entry name" value="TM_PBP2"/>
    <property type="match status" value="1"/>
</dbReference>
<organism evidence="9 10">
    <name type="scientific">Micromonospora matsumotoense</name>
    <dbReference type="NCBI Taxonomy" id="121616"/>
    <lineage>
        <taxon>Bacteria</taxon>
        <taxon>Bacillati</taxon>
        <taxon>Actinomycetota</taxon>
        <taxon>Actinomycetes</taxon>
        <taxon>Micromonosporales</taxon>
        <taxon>Micromonosporaceae</taxon>
        <taxon>Micromonospora</taxon>
    </lineage>
</organism>
<feature type="transmembrane region" description="Helical" evidence="7">
    <location>
        <begin position="125"/>
        <end position="145"/>
    </location>
</feature>
<dbReference type="STRING" id="121616.GA0070216_12356"/>
<comment type="subcellular location">
    <subcellularLocation>
        <location evidence="1 7">Cell membrane</location>
        <topology evidence="1 7">Multi-pass membrane protein</topology>
    </subcellularLocation>
</comment>
<dbReference type="RefSeq" id="WP_245722817.1">
    <property type="nucleotide sequence ID" value="NZ_CP192025.1"/>
</dbReference>